<feature type="compositionally biased region" description="Basic and acidic residues" evidence="1">
    <location>
        <begin position="55"/>
        <end position="67"/>
    </location>
</feature>
<dbReference type="RefSeq" id="WP_072836594.1">
    <property type="nucleotide sequence ID" value="NZ_FQUU01000017.1"/>
</dbReference>
<accession>A0A1M5E8L2</accession>
<gene>
    <name evidence="2" type="ORF">SAMN02745131_03466</name>
</gene>
<evidence type="ECO:0000313" key="3">
    <source>
        <dbReference type="Proteomes" id="UP000184048"/>
    </source>
</evidence>
<organism evidence="2 3">
    <name type="scientific">Flavisolibacter ginsengisoli DSM 18119</name>
    <dbReference type="NCBI Taxonomy" id="1121884"/>
    <lineage>
        <taxon>Bacteria</taxon>
        <taxon>Pseudomonadati</taxon>
        <taxon>Bacteroidota</taxon>
        <taxon>Chitinophagia</taxon>
        <taxon>Chitinophagales</taxon>
        <taxon>Chitinophagaceae</taxon>
        <taxon>Flavisolibacter</taxon>
    </lineage>
</organism>
<keyword evidence="3" id="KW-1185">Reference proteome</keyword>
<dbReference type="EMBL" id="FQUU01000017">
    <property type="protein sequence ID" value="SHF75578.1"/>
    <property type="molecule type" value="Genomic_DNA"/>
</dbReference>
<name>A0A1M5E8L2_9BACT</name>
<evidence type="ECO:0000313" key="2">
    <source>
        <dbReference type="EMBL" id="SHF75578.1"/>
    </source>
</evidence>
<feature type="region of interest" description="Disordered" evidence="1">
    <location>
        <begin position="1"/>
        <end position="67"/>
    </location>
</feature>
<dbReference type="AlphaFoldDB" id="A0A1M5E8L2"/>
<protein>
    <submittedName>
        <fullName evidence="2">Uncharacterized protein</fullName>
    </submittedName>
</protein>
<evidence type="ECO:0000256" key="1">
    <source>
        <dbReference type="SAM" id="MobiDB-lite"/>
    </source>
</evidence>
<feature type="compositionally biased region" description="Basic and acidic residues" evidence="1">
    <location>
        <begin position="1"/>
        <end position="14"/>
    </location>
</feature>
<dbReference type="OrthoDB" id="680895at2"/>
<dbReference type="Proteomes" id="UP000184048">
    <property type="component" value="Unassembled WGS sequence"/>
</dbReference>
<proteinExistence type="predicted"/>
<sequence>MKADNKPRQDRPESYPKPTETDSQLKNQPEYIDQQPNDFSDKSVSDIPNSYAPRQSDDPGRELKDDE</sequence>
<reference evidence="2 3" key="1">
    <citation type="submission" date="2016-11" db="EMBL/GenBank/DDBJ databases">
        <authorList>
            <person name="Jaros S."/>
            <person name="Januszkiewicz K."/>
            <person name="Wedrychowicz H."/>
        </authorList>
    </citation>
    <scope>NUCLEOTIDE SEQUENCE [LARGE SCALE GENOMIC DNA]</scope>
    <source>
        <strain evidence="2 3">DSM 18119</strain>
    </source>
</reference>